<feature type="compositionally biased region" description="Polar residues" evidence="1">
    <location>
        <begin position="87"/>
        <end position="106"/>
    </location>
</feature>
<feature type="region of interest" description="Disordered" evidence="1">
    <location>
        <begin position="87"/>
        <end position="132"/>
    </location>
</feature>
<protein>
    <submittedName>
        <fullName evidence="2">Uncharacterized protein</fullName>
    </submittedName>
</protein>
<sequence>MFLTTGALVLSRKISDKRAKDKQAKEQALGQNRGIHPKSTNNLPTIPSEEAYQPPNNVPDNASDLSNHLRDIHIQPPSNSNSAIRVSTEYSAHSPRPSSDYGSTAELSPRGAPPPYSPTRASSSRTASIAESSLLQPDSAISHGTFSSDNTLCNSTYSDTLSSPSHSNTLHSTSPSNALTPTATTSSHSTSTTTTSTAAEDSSLRIRTCGTDLKTGFPYAPELFDLRVPPSLWETFTAQIISTTKLSTKDHATIISAATATALTGALLTSVYVGRSLNHSLREKIVKSGLENMSDGGLGDVLKTWNEREFAKLGLFVHLELSAKAMRSVGGRTPTMGMHPLLYSSREERERKAEDRKFCLVVSRLDGEGVPREALREVEEEMQGGEVGREVGEEEEVVDERRDKAVEVPNPENVIYEVPELPGDEGRFPVELPAGISLGYGSSKFEIGCAELDGTPVTAASKDFDPDRKEKIFDEDENANLMPAPLMVTAETHAALHKEIT</sequence>
<feature type="compositionally biased region" description="Low complexity" evidence="1">
    <location>
        <begin position="118"/>
        <end position="132"/>
    </location>
</feature>
<accession>A0ABR0F289</accession>
<proteinExistence type="predicted"/>
<evidence type="ECO:0000313" key="3">
    <source>
        <dbReference type="Proteomes" id="UP001305779"/>
    </source>
</evidence>
<dbReference type="InterPro" id="IPR028018">
    <property type="entry name" value="DUF4646"/>
</dbReference>
<organism evidence="2 3">
    <name type="scientific">Zasmidium cellare</name>
    <name type="common">Wine cellar mold</name>
    <name type="synonym">Racodium cellare</name>
    <dbReference type="NCBI Taxonomy" id="395010"/>
    <lineage>
        <taxon>Eukaryota</taxon>
        <taxon>Fungi</taxon>
        <taxon>Dikarya</taxon>
        <taxon>Ascomycota</taxon>
        <taxon>Pezizomycotina</taxon>
        <taxon>Dothideomycetes</taxon>
        <taxon>Dothideomycetidae</taxon>
        <taxon>Mycosphaerellales</taxon>
        <taxon>Mycosphaerellaceae</taxon>
        <taxon>Zasmidium</taxon>
    </lineage>
</organism>
<feature type="region of interest" description="Disordered" evidence="1">
    <location>
        <begin position="12"/>
        <end position="65"/>
    </location>
</feature>
<gene>
    <name evidence="2" type="ORF">PRZ48_001140</name>
</gene>
<feature type="compositionally biased region" description="Polar residues" evidence="1">
    <location>
        <begin position="158"/>
        <end position="179"/>
    </location>
</feature>
<dbReference type="EMBL" id="JAXOVC010000001">
    <property type="protein sequence ID" value="KAK4507405.1"/>
    <property type="molecule type" value="Genomic_DNA"/>
</dbReference>
<feature type="compositionally biased region" description="Low complexity" evidence="1">
    <location>
        <begin position="180"/>
        <end position="201"/>
    </location>
</feature>
<evidence type="ECO:0000313" key="2">
    <source>
        <dbReference type="EMBL" id="KAK4507405.1"/>
    </source>
</evidence>
<dbReference type="Proteomes" id="UP001305779">
    <property type="component" value="Unassembled WGS sequence"/>
</dbReference>
<comment type="caution">
    <text evidence="2">The sequence shown here is derived from an EMBL/GenBank/DDBJ whole genome shotgun (WGS) entry which is preliminary data.</text>
</comment>
<evidence type="ECO:0000256" key="1">
    <source>
        <dbReference type="SAM" id="MobiDB-lite"/>
    </source>
</evidence>
<keyword evidence="3" id="KW-1185">Reference proteome</keyword>
<dbReference type="Pfam" id="PF15496">
    <property type="entry name" value="DUF4646"/>
    <property type="match status" value="1"/>
</dbReference>
<feature type="compositionally biased region" description="Basic and acidic residues" evidence="1">
    <location>
        <begin position="13"/>
        <end position="25"/>
    </location>
</feature>
<name>A0ABR0F289_ZASCE</name>
<feature type="compositionally biased region" description="Polar residues" evidence="1">
    <location>
        <begin position="54"/>
        <end position="65"/>
    </location>
</feature>
<feature type="region of interest" description="Disordered" evidence="1">
    <location>
        <begin position="158"/>
        <end position="203"/>
    </location>
</feature>
<reference evidence="2 3" key="1">
    <citation type="journal article" date="2023" name="G3 (Bethesda)">
        <title>A chromosome-level genome assembly of Zasmidium syzygii isolated from banana leaves.</title>
        <authorList>
            <person name="van Westerhoven A.C."/>
            <person name="Mehrabi R."/>
            <person name="Talebi R."/>
            <person name="Steentjes M.B.F."/>
            <person name="Corcolon B."/>
            <person name="Chong P.A."/>
            <person name="Kema G.H.J."/>
            <person name="Seidl M.F."/>
        </authorList>
    </citation>
    <scope>NUCLEOTIDE SEQUENCE [LARGE SCALE GENOMIC DNA]</scope>
    <source>
        <strain evidence="2 3">P124</strain>
    </source>
</reference>